<protein>
    <submittedName>
        <fullName evidence="2">DNA invertase Pin-like site-specific DNA recombinase</fullName>
    </submittedName>
</protein>
<organism evidence="2 3">
    <name type="scientific">Paenibacillus sediminis</name>
    <dbReference type="NCBI Taxonomy" id="664909"/>
    <lineage>
        <taxon>Bacteria</taxon>
        <taxon>Bacillati</taxon>
        <taxon>Bacillota</taxon>
        <taxon>Bacilli</taxon>
        <taxon>Bacillales</taxon>
        <taxon>Paenibacillaceae</taxon>
        <taxon>Paenibacillus</taxon>
    </lineage>
</organism>
<sequence length="101" mass="11734">MNVLIILRGHHEESTEDQLEQCHAYTRSKQWHVTNVRIQEGDEGSLPSLEDDLHQIDVVLATDLSRIALSLFVFKRFLNMLEKHNIRLFTVKDGEIVDFSC</sequence>
<dbReference type="InterPro" id="IPR006119">
    <property type="entry name" value="Resolv_N"/>
</dbReference>
<proteinExistence type="predicted"/>
<name>A0ABS4H833_9BACL</name>
<dbReference type="InterPro" id="IPR036162">
    <property type="entry name" value="Resolvase-like_N_sf"/>
</dbReference>
<dbReference type="Gene3D" id="3.40.50.1390">
    <property type="entry name" value="Resolvase, N-terminal catalytic domain"/>
    <property type="match status" value="1"/>
</dbReference>
<reference evidence="2 3" key="1">
    <citation type="submission" date="2021-03" db="EMBL/GenBank/DDBJ databases">
        <title>Genomic Encyclopedia of Type Strains, Phase IV (KMG-IV): sequencing the most valuable type-strain genomes for metagenomic binning, comparative biology and taxonomic classification.</title>
        <authorList>
            <person name="Goeker M."/>
        </authorList>
    </citation>
    <scope>NUCLEOTIDE SEQUENCE [LARGE SCALE GENOMIC DNA]</scope>
    <source>
        <strain evidence="2 3">DSM 23491</strain>
    </source>
</reference>
<accession>A0ABS4H833</accession>
<gene>
    <name evidence="2" type="ORF">J2Z20_003635</name>
</gene>
<dbReference type="SUPFAM" id="SSF53041">
    <property type="entry name" value="Resolvase-like"/>
    <property type="match status" value="1"/>
</dbReference>
<dbReference type="Pfam" id="PF00239">
    <property type="entry name" value="Resolvase"/>
    <property type="match status" value="1"/>
</dbReference>
<feature type="domain" description="Resolvase/invertase-type recombinase catalytic" evidence="1">
    <location>
        <begin position="12"/>
        <end position="94"/>
    </location>
</feature>
<comment type="caution">
    <text evidence="2">The sequence shown here is derived from an EMBL/GenBank/DDBJ whole genome shotgun (WGS) entry which is preliminary data.</text>
</comment>
<keyword evidence="3" id="KW-1185">Reference proteome</keyword>
<dbReference type="EMBL" id="JAGGKP010000027">
    <property type="protein sequence ID" value="MBP1938693.1"/>
    <property type="molecule type" value="Genomic_DNA"/>
</dbReference>
<evidence type="ECO:0000313" key="2">
    <source>
        <dbReference type="EMBL" id="MBP1938693.1"/>
    </source>
</evidence>
<evidence type="ECO:0000313" key="3">
    <source>
        <dbReference type="Proteomes" id="UP001519273"/>
    </source>
</evidence>
<dbReference type="Proteomes" id="UP001519273">
    <property type="component" value="Unassembled WGS sequence"/>
</dbReference>
<dbReference type="RefSeq" id="WP_209853424.1">
    <property type="nucleotide sequence ID" value="NZ_CBCRVE010000032.1"/>
</dbReference>
<evidence type="ECO:0000259" key="1">
    <source>
        <dbReference type="Pfam" id="PF00239"/>
    </source>
</evidence>